<reference evidence="1" key="1">
    <citation type="submission" date="2022-11" db="EMBL/GenBank/DDBJ databases">
        <title>Marinomonas sp. nov., isolated from marine algae.</title>
        <authorList>
            <person name="Choi D.G."/>
            <person name="Kim J.M."/>
            <person name="Lee J.K."/>
            <person name="Baek J.H."/>
            <person name="Jeon C.O."/>
        </authorList>
    </citation>
    <scope>NUCLEOTIDE SEQUENCE</scope>
    <source>
        <strain evidence="1">KJ51-3</strain>
    </source>
</reference>
<organism evidence="1 2">
    <name type="scientific">Marinomonas rhodophyticola</name>
    <dbReference type="NCBI Taxonomy" id="2992803"/>
    <lineage>
        <taxon>Bacteria</taxon>
        <taxon>Pseudomonadati</taxon>
        <taxon>Pseudomonadota</taxon>
        <taxon>Gammaproteobacteria</taxon>
        <taxon>Oceanospirillales</taxon>
        <taxon>Oceanospirillaceae</taxon>
        <taxon>Marinomonas</taxon>
    </lineage>
</organism>
<gene>
    <name evidence="1" type="ORF">ONZ52_11915</name>
</gene>
<name>A0ABT3KGF0_9GAMM</name>
<comment type="caution">
    <text evidence="1">The sequence shown here is derived from an EMBL/GenBank/DDBJ whole genome shotgun (WGS) entry which is preliminary data.</text>
</comment>
<dbReference type="Gene3D" id="1.10.260.40">
    <property type="entry name" value="lambda repressor-like DNA-binding domains"/>
    <property type="match status" value="1"/>
</dbReference>
<dbReference type="InterPro" id="IPR010982">
    <property type="entry name" value="Lambda_DNA-bd_dom_sf"/>
</dbReference>
<dbReference type="EMBL" id="JAPEUL010000007">
    <property type="protein sequence ID" value="MCW4629622.1"/>
    <property type="molecule type" value="Genomic_DNA"/>
</dbReference>
<dbReference type="RefSeq" id="WP_265218831.1">
    <property type="nucleotide sequence ID" value="NZ_JAPEUL010000007.1"/>
</dbReference>
<dbReference type="Pfam" id="PF14549">
    <property type="entry name" value="P22_Cro"/>
    <property type="match status" value="1"/>
</dbReference>
<proteinExistence type="predicted"/>
<protein>
    <submittedName>
        <fullName evidence="1">Cro/CI family transcriptional regulator</fullName>
    </submittedName>
</protein>
<evidence type="ECO:0000313" key="1">
    <source>
        <dbReference type="EMBL" id="MCW4629622.1"/>
    </source>
</evidence>
<evidence type="ECO:0000313" key="2">
    <source>
        <dbReference type="Proteomes" id="UP001431181"/>
    </source>
</evidence>
<dbReference type="SUPFAM" id="SSF47413">
    <property type="entry name" value="lambda repressor-like DNA-binding domains"/>
    <property type="match status" value="1"/>
</dbReference>
<sequence length="61" mass="6876">MLKQRLIDHFGSATRIAEFLKISQSSVSQWGVVIPEKQALRIEKLTNGALRYDPALYTKSA</sequence>
<dbReference type="Proteomes" id="UP001431181">
    <property type="component" value="Unassembled WGS sequence"/>
</dbReference>
<keyword evidence="2" id="KW-1185">Reference proteome</keyword>
<accession>A0ABT3KGF0</accession>